<dbReference type="Proteomes" id="UP000198215">
    <property type="component" value="Chromosome I"/>
</dbReference>
<dbReference type="InterPro" id="IPR020904">
    <property type="entry name" value="Sc_DH/Rdtase_CS"/>
</dbReference>
<comment type="similarity">
    <text evidence="1">Belongs to the short-chain dehydrogenases/reductases (SDR) family.</text>
</comment>
<dbReference type="PRINTS" id="PR00080">
    <property type="entry name" value="SDRFAMILY"/>
</dbReference>
<dbReference type="Pfam" id="PF13561">
    <property type="entry name" value="adh_short_C2"/>
    <property type="match status" value="1"/>
</dbReference>
<dbReference type="InterPro" id="IPR057326">
    <property type="entry name" value="KR_dom"/>
</dbReference>
<keyword evidence="5" id="KW-1185">Reference proteome</keyword>
<dbReference type="SMART" id="SM00822">
    <property type="entry name" value="PKS_KR"/>
    <property type="match status" value="1"/>
</dbReference>
<dbReference type="InterPro" id="IPR036291">
    <property type="entry name" value="NAD(P)-bd_dom_sf"/>
</dbReference>
<keyword evidence="2" id="KW-0560">Oxidoreductase</keyword>
<dbReference type="SUPFAM" id="SSF51735">
    <property type="entry name" value="NAD(P)-binding Rossmann-fold domains"/>
    <property type="match status" value="1"/>
</dbReference>
<gene>
    <name evidence="4" type="ORF">GA0070614_0589</name>
</gene>
<organism evidence="4 5">
    <name type="scientific">Micromonospora coxensis</name>
    <dbReference type="NCBI Taxonomy" id="356852"/>
    <lineage>
        <taxon>Bacteria</taxon>
        <taxon>Bacillati</taxon>
        <taxon>Actinomycetota</taxon>
        <taxon>Actinomycetes</taxon>
        <taxon>Micromonosporales</taxon>
        <taxon>Micromonosporaceae</taxon>
        <taxon>Micromonospora</taxon>
    </lineage>
</organism>
<feature type="domain" description="Ketoreductase" evidence="3">
    <location>
        <begin position="21"/>
        <end position="213"/>
    </location>
</feature>
<reference evidence="5" key="1">
    <citation type="submission" date="2016-06" db="EMBL/GenBank/DDBJ databases">
        <authorList>
            <person name="Varghese N."/>
            <person name="Submissions Spin"/>
        </authorList>
    </citation>
    <scope>NUCLEOTIDE SEQUENCE [LARGE SCALE GENOMIC DNA]</scope>
    <source>
        <strain evidence="5">DSM 45161</strain>
    </source>
</reference>
<name>A0A1C5GZ23_9ACTN</name>
<dbReference type="Gene3D" id="3.40.50.720">
    <property type="entry name" value="NAD(P)-binding Rossmann-like Domain"/>
    <property type="match status" value="1"/>
</dbReference>
<sequence>MSADTNTAAARTITPGRFDGRVAVVTGAASGIGAATARRLAAEGASVVLTDVDPAVEQVAIEIRKADGRAQALLADAGDERRWSEVVAHAERLGGVDVLVSNAFTVDVAPAGELSLASWNRQLAVNLGAAFLGFRACLPGLGASTATGGGAAVLVSSVHASVGVPGHPAYAAAKGGLTALARQLAVDYGPAIRVNSVLPGPVLSRAWDRVNEADRRKSVDATVVKRFGDPAEVAASIAFLASGEASFVTGASLVVDGGWSVVKDSA</sequence>
<dbReference type="PANTHER" id="PTHR24321">
    <property type="entry name" value="DEHYDROGENASES, SHORT CHAIN"/>
    <property type="match status" value="1"/>
</dbReference>
<evidence type="ECO:0000256" key="1">
    <source>
        <dbReference type="ARBA" id="ARBA00006484"/>
    </source>
</evidence>
<dbReference type="AlphaFoldDB" id="A0A1C5GZ23"/>
<dbReference type="FunFam" id="3.40.50.720:FF:000084">
    <property type="entry name" value="Short-chain dehydrogenase reductase"/>
    <property type="match status" value="1"/>
</dbReference>
<evidence type="ECO:0000313" key="5">
    <source>
        <dbReference type="Proteomes" id="UP000198215"/>
    </source>
</evidence>
<proteinExistence type="inferred from homology"/>
<dbReference type="PRINTS" id="PR00081">
    <property type="entry name" value="GDHRDH"/>
</dbReference>
<dbReference type="CDD" id="cd05233">
    <property type="entry name" value="SDR_c"/>
    <property type="match status" value="1"/>
</dbReference>
<evidence type="ECO:0000259" key="3">
    <source>
        <dbReference type="SMART" id="SM00822"/>
    </source>
</evidence>
<dbReference type="GO" id="GO:0016491">
    <property type="term" value="F:oxidoreductase activity"/>
    <property type="evidence" value="ECO:0007669"/>
    <property type="project" value="UniProtKB-KW"/>
</dbReference>
<dbReference type="PROSITE" id="PS00061">
    <property type="entry name" value="ADH_SHORT"/>
    <property type="match status" value="1"/>
</dbReference>
<dbReference type="InterPro" id="IPR002347">
    <property type="entry name" value="SDR_fam"/>
</dbReference>
<evidence type="ECO:0000256" key="2">
    <source>
        <dbReference type="ARBA" id="ARBA00023002"/>
    </source>
</evidence>
<dbReference type="PANTHER" id="PTHR24321:SF14">
    <property type="entry name" value="SHORT-CHAIN TYPE DEHYDROGENASE_REDUCTASE BLR2146-RELATED"/>
    <property type="match status" value="1"/>
</dbReference>
<protein>
    <submittedName>
        <fullName evidence="4">NAD(P)-dependent dehydrogenase, short-chain alcohol dehydrogenase family</fullName>
    </submittedName>
</protein>
<accession>A0A1C5GZ23</accession>
<dbReference type="EMBL" id="LT607753">
    <property type="protein sequence ID" value="SCG39026.1"/>
    <property type="molecule type" value="Genomic_DNA"/>
</dbReference>
<evidence type="ECO:0000313" key="4">
    <source>
        <dbReference type="EMBL" id="SCG39026.1"/>
    </source>
</evidence>